<accession>A0A1Y2LME6</accession>
<dbReference type="Proteomes" id="UP000193240">
    <property type="component" value="Unassembled WGS sequence"/>
</dbReference>
<organism evidence="2 3">
    <name type="scientific">Epicoccum nigrum</name>
    <name type="common">Soil fungus</name>
    <name type="synonym">Epicoccum purpurascens</name>
    <dbReference type="NCBI Taxonomy" id="105696"/>
    <lineage>
        <taxon>Eukaryota</taxon>
        <taxon>Fungi</taxon>
        <taxon>Dikarya</taxon>
        <taxon>Ascomycota</taxon>
        <taxon>Pezizomycotina</taxon>
        <taxon>Dothideomycetes</taxon>
        <taxon>Pleosporomycetidae</taxon>
        <taxon>Pleosporales</taxon>
        <taxon>Pleosporineae</taxon>
        <taxon>Didymellaceae</taxon>
        <taxon>Epicoccum</taxon>
    </lineage>
</organism>
<evidence type="ECO:0000313" key="2">
    <source>
        <dbReference type="EMBL" id="OSS44058.1"/>
    </source>
</evidence>
<protein>
    <submittedName>
        <fullName evidence="2">Uncharacterized protein</fullName>
    </submittedName>
</protein>
<reference evidence="2 3" key="1">
    <citation type="journal article" date="2017" name="Genome Announc.">
        <title>Genome sequence of the saprophytic ascomycete Epicoccum nigrum ICMP 19927 strain isolated from New Zealand.</title>
        <authorList>
            <person name="Fokin M."/>
            <person name="Fleetwood D."/>
            <person name="Weir B.S."/>
            <person name="Villas-Boas S.G."/>
        </authorList>
    </citation>
    <scope>NUCLEOTIDE SEQUENCE [LARGE SCALE GENOMIC DNA]</scope>
    <source>
        <strain evidence="2 3">ICMP 19927</strain>
    </source>
</reference>
<gene>
    <name evidence="2" type="ORF">B5807_11209</name>
</gene>
<keyword evidence="3" id="KW-1185">Reference proteome</keyword>
<proteinExistence type="predicted"/>
<feature type="region of interest" description="Disordered" evidence="1">
    <location>
        <begin position="1"/>
        <end position="27"/>
    </location>
</feature>
<name>A0A1Y2LME6_EPING</name>
<dbReference type="AlphaFoldDB" id="A0A1Y2LME6"/>
<evidence type="ECO:0000313" key="3">
    <source>
        <dbReference type="Proteomes" id="UP000193240"/>
    </source>
</evidence>
<sequence>MSVVSHTAPLELRHDRPPQRRRSTQLPECSSSIRFGRQETVTGYTMEVKAEHNNSFDSRINVNQSSVSAAPCCHAQPLGSKIPCLDLWPSHMQAFKLTPWLA</sequence>
<evidence type="ECO:0000256" key="1">
    <source>
        <dbReference type="SAM" id="MobiDB-lite"/>
    </source>
</evidence>
<dbReference type="InParanoid" id="A0A1Y2LME6"/>
<dbReference type="EMBL" id="KZ107859">
    <property type="protein sequence ID" value="OSS44058.1"/>
    <property type="molecule type" value="Genomic_DNA"/>
</dbReference>